<evidence type="ECO:0000256" key="6">
    <source>
        <dbReference type="ARBA" id="ARBA00022692"/>
    </source>
</evidence>
<evidence type="ECO:0000256" key="9">
    <source>
        <dbReference type="ARBA" id="ARBA00025772"/>
    </source>
</evidence>
<evidence type="ECO:0000256" key="5">
    <source>
        <dbReference type="ARBA" id="ARBA00022519"/>
    </source>
</evidence>
<evidence type="ECO:0000313" key="14">
    <source>
        <dbReference type="Proteomes" id="UP000184139"/>
    </source>
</evidence>
<gene>
    <name evidence="13" type="ORF">SAMN02745124_02840</name>
</gene>
<accession>A0A1M5X815</accession>
<dbReference type="GO" id="GO:0015627">
    <property type="term" value="C:type II protein secretion system complex"/>
    <property type="evidence" value="ECO:0007669"/>
    <property type="project" value="InterPro"/>
</dbReference>
<evidence type="ECO:0000256" key="3">
    <source>
        <dbReference type="ARBA" id="ARBA00022475"/>
    </source>
</evidence>
<feature type="transmembrane region" description="Helical" evidence="11">
    <location>
        <begin position="12"/>
        <end position="33"/>
    </location>
</feature>
<evidence type="ECO:0000256" key="10">
    <source>
        <dbReference type="ARBA" id="ARBA00030775"/>
    </source>
</evidence>
<keyword evidence="4" id="KW-0488">Methylation</keyword>
<dbReference type="InterPro" id="IPR045584">
    <property type="entry name" value="Pilin-like"/>
</dbReference>
<keyword evidence="7 11" id="KW-1133">Transmembrane helix</keyword>
<evidence type="ECO:0000256" key="2">
    <source>
        <dbReference type="ARBA" id="ARBA00021549"/>
    </source>
</evidence>
<evidence type="ECO:0000256" key="11">
    <source>
        <dbReference type="SAM" id="Phobius"/>
    </source>
</evidence>
<dbReference type="InterPro" id="IPR012902">
    <property type="entry name" value="N_methyl_site"/>
</dbReference>
<dbReference type="Pfam" id="PF12019">
    <property type="entry name" value="GspH"/>
    <property type="match status" value="1"/>
</dbReference>
<dbReference type="GO" id="GO:0015628">
    <property type="term" value="P:protein secretion by the type II secretion system"/>
    <property type="evidence" value="ECO:0007669"/>
    <property type="project" value="InterPro"/>
</dbReference>
<dbReference type="AlphaFoldDB" id="A0A1M5X815"/>
<organism evidence="13 14">
    <name type="scientific">Desulfofustis glycolicus DSM 9705</name>
    <dbReference type="NCBI Taxonomy" id="1121409"/>
    <lineage>
        <taxon>Bacteria</taxon>
        <taxon>Pseudomonadati</taxon>
        <taxon>Thermodesulfobacteriota</taxon>
        <taxon>Desulfobulbia</taxon>
        <taxon>Desulfobulbales</taxon>
        <taxon>Desulfocapsaceae</taxon>
        <taxon>Desulfofustis</taxon>
    </lineage>
</organism>
<comment type="similarity">
    <text evidence="9">Belongs to the GSP H family.</text>
</comment>
<evidence type="ECO:0000313" key="13">
    <source>
        <dbReference type="EMBL" id="SHH95977.1"/>
    </source>
</evidence>
<reference evidence="13 14" key="1">
    <citation type="submission" date="2016-11" db="EMBL/GenBank/DDBJ databases">
        <authorList>
            <person name="Jaros S."/>
            <person name="Januszkiewicz K."/>
            <person name="Wedrychowicz H."/>
        </authorList>
    </citation>
    <scope>NUCLEOTIDE SEQUENCE [LARGE SCALE GENOMIC DNA]</scope>
    <source>
        <strain evidence="13 14">DSM 9705</strain>
    </source>
</reference>
<dbReference type="Proteomes" id="UP000184139">
    <property type="component" value="Unassembled WGS sequence"/>
</dbReference>
<keyword evidence="8 11" id="KW-0472">Membrane</keyword>
<keyword evidence="14" id="KW-1185">Reference proteome</keyword>
<dbReference type="EMBL" id="FQXS01000018">
    <property type="protein sequence ID" value="SHH95977.1"/>
    <property type="molecule type" value="Genomic_DNA"/>
</dbReference>
<dbReference type="SUPFAM" id="SSF54523">
    <property type="entry name" value="Pili subunits"/>
    <property type="match status" value="1"/>
</dbReference>
<sequence>MTRSENKRGTLGFTLIEVCVTVGIIGILALIAIPNMIGWRAERQLQGAAREFYGNLQHGRFTAIREAVNVSMTINSPSGDYRIFVDPNQNYTLDAGEQVLRDVTTPSQVSVDATNLPGNQTQFDSRGMALVQGNLRFFNNRGDQVEIHLNPVGRLWIDM</sequence>
<evidence type="ECO:0000256" key="8">
    <source>
        <dbReference type="ARBA" id="ARBA00023136"/>
    </source>
</evidence>
<evidence type="ECO:0000256" key="7">
    <source>
        <dbReference type="ARBA" id="ARBA00022989"/>
    </source>
</evidence>
<evidence type="ECO:0000259" key="12">
    <source>
        <dbReference type="Pfam" id="PF12019"/>
    </source>
</evidence>
<keyword evidence="6 11" id="KW-0812">Transmembrane</keyword>
<keyword evidence="3" id="KW-1003">Cell membrane</keyword>
<protein>
    <recommendedName>
        <fullName evidence="2">Type II secretion system protein H</fullName>
    </recommendedName>
    <alternativeName>
        <fullName evidence="10">General secretion pathway protein H</fullName>
    </alternativeName>
</protein>
<dbReference type="GO" id="GO:0005886">
    <property type="term" value="C:plasma membrane"/>
    <property type="evidence" value="ECO:0007669"/>
    <property type="project" value="UniProtKB-SubCell"/>
</dbReference>
<comment type="subcellular location">
    <subcellularLocation>
        <location evidence="1">Cell inner membrane</location>
        <topology evidence="1">Single-pass membrane protein</topology>
    </subcellularLocation>
</comment>
<feature type="domain" description="General secretion pathway GspH" evidence="12">
    <location>
        <begin position="48"/>
        <end position="153"/>
    </location>
</feature>
<keyword evidence="5" id="KW-0997">Cell inner membrane</keyword>
<evidence type="ECO:0000256" key="4">
    <source>
        <dbReference type="ARBA" id="ARBA00022481"/>
    </source>
</evidence>
<dbReference type="NCBIfam" id="TIGR02532">
    <property type="entry name" value="IV_pilin_GFxxxE"/>
    <property type="match status" value="1"/>
</dbReference>
<name>A0A1M5X815_9BACT</name>
<dbReference type="STRING" id="1121409.SAMN02745124_02840"/>
<dbReference type="InterPro" id="IPR022346">
    <property type="entry name" value="T2SS_GspH"/>
</dbReference>
<proteinExistence type="inferred from homology"/>
<evidence type="ECO:0000256" key="1">
    <source>
        <dbReference type="ARBA" id="ARBA00004377"/>
    </source>
</evidence>
<dbReference type="Gene3D" id="3.30.700.10">
    <property type="entry name" value="Glycoprotein, Type 4 Pilin"/>
    <property type="match status" value="1"/>
</dbReference>